<dbReference type="Proteomes" id="UP000515733">
    <property type="component" value="Chromosome"/>
</dbReference>
<dbReference type="EMBL" id="LR778301">
    <property type="protein sequence ID" value="CAB1367842.1"/>
    <property type="molecule type" value="Genomic_DNA"/>
</dbReference>
<protein>
    <submittedName>
        <fullName evidence="1">Uncharacterized protein</fullName>
    </submittedName>
</protein>
<reference evidence="1 2" key="1">
    <citation type="submission" date="2020-03" db="EMBL/GenBank/DDBJ databases">
        <authorList>
            <consortium name="Genoscope - CEA"/>
            <person name="William W."/>
        </authorList>
    </citation>
    <scope>NUCLEOTIDE SEQUENCE [LARGE SCALE GENOMIC DNA]</scope>
    <source>
        <strain evidence="2">DSM 16959</strain>
    </source>
</reference>
<keyword evidence="2" id="KW-1185">Reference proteome</keyword>
<dbReference type="RefSeq" id="WP_170228130.1">
    <property type="nucleotide sequence ID" value="NZ_LR778301.1"/>
</dbReference>
<sequence length="108" mass="11741">MTVTRTVSLHRSAPAKPSPGAPCNGCGVCCAAETCPAGRLLFRQARGPCPALDWQDGAGHYRCGLVTNPGRYLRWLPRTWQGAAERLFRRWIAAGQGCDSEIEEVQAE</sequence>
<gene>
    <name evidence="1" type="ORF">DENOEST_0677</name>
</gene>
<evidence type="ECO:0000313" key="2">
    <source>
        <dbReference type="Proteomes" id="UP000515733"/>
    </source>
</evidence>
<dbReference type="KEGG" id="doe:DENOEST_0677"/>
<evidence type="ECO:0000313" key="1">
    <source>
        <dbReference type="EMBL" id="CAB1367842.1"/>
    </source>
</evidence>
<proteinExistence type="predicted"/>
<organism evidence="1 2">
    <name type="scientific">Denitratisoma oestradiolicum</name>
    <dbReference type="NCBI Taxonomy" id="311182"/>
    <lineage>
        <taxon>Bacteria</taxon>
        <taxon>Pseudomonadati</taxon>
        <taxon>Pseudomonadota</taxon>
        <taxon>Betaproteobacteria</taxon>
        <taxon>Nitrosomonadales</taxon>
        <taxon>Sterolibacteriaceae</taxon>
        <taxon>Denitratisoma</taxon>
    </lineage>
</organism>
<dbReference type="PROSITE" id="PS51379">
    <property type="entry name" value="4FE4S_FER_2"/>
    <property type="match status" value="1"/>
</dbReference>
<name>A0A6S6XYA6_9PROT</name>
<accession>A0A6S6XYA6</accession>
<dbReference type="AlphaFoldDB" id="A0A6S6XYA6"/>
<dbReference type="InterPro" id="IPR017896">
    <property type="entry name" value="4Fe4S_Fe-S-bd"/>
</dbReference>